<evidence type="ECO:0000256" key="4">
    <source>
        <dbReference type="ARBA" id="ARBA00017788"/>
    </source>
</evidence>
<dbReference type="Pfam" id="PF07757">
    <property type="entry name" value="AdoMet_MTase"/>
    <property type="match status" value="1"/>
</dbReference>
<dbReference type="EC" id="2.1.1.211" evidence="3 11"/>
<dbReference type="AlphaFoldDB" id="A0A1H6PU62"/>
<dbReference type="eggNOG" id="KOG3790">
    <property type="taxonomic scope" value="Eukaryota"/>
</dbReference>
<keyword evidence="8 11" id="KW-0949">S-adenosyl-L-methionine</keyword>
<dbReference type="Proteomes" id="UP000182444">
    <property type="component" value="Chromosome 1D"/>
</dbReference>
<comment type="subcellular location">
    <subcellularLocation>
        <location evidence="1 11">Cytoplasm</location>
    </subcellularLocation>
</comment>
<evidence type="ECO:0000256" key="7">
    <source>
        <dbReference type="ARBA" id="ARBA00022679"/>
    </source>
</evidence>
<organism evidence="13 14">
    <name type="scientific">Yarrowia lipolytica</name>
    <name type="common">Candida lipolytica</name>
    <dbReference type="NCBI Taxonomy" id="4952"/>
    <lineage>
        <taxon>Eukaryota</taxon>
        <taxon>Fungi</taxon>
        <taxon>Dikarya</taxon>
        <taxon>Ascomycota</taxon>
        <taxon>Saccharomycotina</taxon>
        <taxon>Dipodascomycetes</taxon>
        <taxon>Dipodascales</taxon>
        <taxon>Dipodascales incertae sedis</taxon>
        <taxon>Yarrowia</taxon>
    </lineage>
</organism>
<proteinExistence type="inferred from homology"/>
<comment type="function">
    <text evidence="11">Adenosyl-L-methionine (AdoMet)-dependent tRNA (uracil-O(2)-)-methyltransferase.</text>
</comment>
<comment type="similarity">
    <text evidence="2 11">Belongs to the TRM44 family.</text>
</comment>
<evidence type="ECO:0000256" key="3">
    <source>
        <dbReference type="ARBA" id="ARBA00012795"/>
    </source>
</evidence>
<dbReference type="RefSeq" id="XP_503265.2">
    <property type="nucleotide sequence ID" value="XM_503265.3"/>
</dbReference>
<evidence type="ECO:0000256" key="6">
    <source>
        <dbReference type="ARBA" id="ARBA00022603"/>
    </source>
</evidence>
<comment type="catalytic activity">
    <reaction evidence="10 11">
        <text>uridine(44) in tRNA(Ser) + S-adenosyl-L-methionine = 2'-O-methyluridine(44) in tRNA(Ser) + S-adenosyl-L-homocysteine + H(+)</text>
        <dbReference type="Rhea" id="RHEA:43100"/>
        <dbReference type="Rhea" id="RHEA-COMP:10339"/>
        <dbReference type="Rhea" id="RHEA-COMP:10340"/>
        <dbReference type="ChEBI" id="CHEBI:15378"/>
        <dbReference type="ChEBI" id="CHEBI:57856"/>
        <dbReference type="ChEBI" id="CHEBI:59789"/>
        <dbReference type="ChEBI" id="CHEBI:65315"/>
        <dbReference type="ChEBI" id="CHEBI:74478"/>
        <dbReference type="EC" id="2.1.1.211"/>
    </reaction>
</comment>
<dbReference type="PANTHER" id="PTHR21210">
    <property type="entry name" value="TRNA (URACIL-O(2)-)-METHYLTRANSFERASE-RELATED"/>
    <property type="match status" value="1"/>
</dbReference>
<dbReference type="GO" id="GO:0005737">
    <property type="term" value="C:cytoplasm"/>
    <property type="evidence" value="ECO:0007669"/>
    <property type="project" value="UniProtKB-SubCell"/>
</dbReference>
<evidence type="ECO:0000256" key="11">
    <source>
        <dbReference type="RuleBase" id="RU368004"/>
    </source>
</evidence>
<dbReference type="VEuPathDB" id="FungiDB:YALI0_D25212g"/>
<dbReference type="InterPro" id="IPR011671">
    <property type="entry name" value="tRNA_uracil_MeTrfase"/>
</dbReference>
<dbReference type="GO" id="GO:0030488">
    <property type="term" value="P:tRNA methylation"/>
    <property type="evidence" value="ECO:0007669"/>
    <property type="project" value="UniProtKB-UniRule"/>
</dbReference>
<dbReference type="PANTHER" id="PTHR21210:SF0">
    <property type="entry name" value="TRNA (URACIL-O(2)-)-METHYLTRANSFERASE-RELATED"/>
    <property type="match status" value="1"/>
</dbReference>
<accession>A0A1H6PU62</accession>
<gene>
    <name evidence="13" type="ORF">YALI1_D33428g</name>
</gene>
<name>A0A1H6PU62_YARLL</name>
<evidence type="ECO:0000256" key="5">
    <source>
        <dbReference type="ARBA" id="ARBA00022490"/>
    </source>
</evidence>
<keyword evidence="5 11" id="KW-0963">Cytoplasm</keyword>
<dbReference type="GeneID" id="2910783"/>
<evidence type="ECO:0000256" key="8">
    <source>
        <dbReference type="ARBA" id="ARBA00022691"/>
    </source>
</evidence>
<dbReference type="OrthoDB" id="10047021at2759"/>
<evidence type="ECO:0000256" key="2">
    <source>
        <dbReference type="ARBA" id="ARBA00009056"/>
    </source>
</evidence>
<evidence type="ECO:0000256" key="12">
    <source>
        <dbReference type="SAM" id="MobiDB-lite"/>
    </source>
</evidence>
<reference evidence="13 14" key="1">
    <citation type="journal article" date="2016" name="PLoS ONE">
        <title>Sequence Assembly of Yarrowia lipolytica Strain W29/CLIB89 Shows Transposable Element Diversity.</title>
        <authorList>
            <person name="Magnan C."/>
            <person name="Yu J."/>
            <person name="Chang I."/>
            <person name="Jahn E."/>
            <person name="Kanomata Y."/>
            <person name="Wu J."/>
            <person name="Zeller M."/>
            <person name="Oakes M."/>
            <person name="Baldi P."/>
            <person name="Sandmeyer S."/>
        </authorList>
    </citation>
    <scope>NUCLEOTIDE SEQUENCE [LARGE SCALE GENOMIC DNA]</scope>
    <source>
        <strain evidence="14">CLIB89(W29)</strain>
    </source>
</reference>
<keyword evidence="9 11" id="KW-0819">tRNA processing</keyword>
<keyword evidence="7 11" id="KW-0808">Transferase</keyword>
<sequence length="529" mass="59977">MFTPTDISGEPSAVGTQWTPYLSHPVDFGAQHFLEAMLNVISQPNINSSVIMRADIISDSLNMMPNIMGTDKANEGFIFDTHEGPVDDDKKDTDKDKNTPVPPNLQDYEPRQVEVTPCPVKRVIVRRIIPRNPQNDFSVNQTCIVHSDKPLWDSDGKETSEGAKIAISYISHHDHPKSCPYYLPCVKAVLLYFDGSAISVYYEKYTDHELSAEQEERCGRIALHLLHTVFRHSSGQKAGYKKRVHHDMIIDRIKFQDRYIYLKQKYAHSLVSSWVESTDPRKHVFEDLAIAAFLIELWGQMYKNKDDIYFYDLGCGNGLLVNILIKEGYVGEGVDARARKSWQTYEPEVTQKLLEKIVVPTVLLDQMVGQAQYLPPHAAEKRLAEANGLATDPRVFQTAGLPENAFLIGNHSDELTCWIPLMDRPFMVIPCCSHALSGEKKRFPPTSSDPEEKSTYRSLVGHVEQLSSKIGWQVEKEYLRIPSTRNAAVIGRTRVEPQMNIFEILYSEGGGEGWVERARDLCAKSPRNH</sequence>
<evidence type="ECO:0000313" key="13">
    <source>
        <dbReference type="EMBL" id="AOW04626.1"/>
    </source>
</evidence>
<evidence type="ECO:0000256" key="10">
    <source>
        <dbReference type="ARBA" id="ARBA00047957"/>
    </source>
</evidence>
<feature type="compositionally biased region" description="Basic and acidic residues" evidence="12">
    <location>
        <begin position="80"/>
        <end position="98"/>
    </location>
</feature>
<evidence type="ECO:0000313" key="14">
    <source>
        <dbReference type="Proteomes" id="UP000182444"/>
    </source>
</evidence>
<dbReference type="KEGG" id="yli:2910783"/>
<keyword evidence="6 11" id="KW-0489">Methyltransferase</keyword>
<protein>
    <recommendedName>
        <fullName evidence="4 11">tRNA (uracil-O(2)-)-methyltransferase</fullName>
        <ecNumber evidence="3 11">2.1.1.211</ecNumber>
    </recommendedName>
</protein>
<feature type="region of interest" description="Disordered" evidence="12">
    <location>
        <begin position="78"/>
        <end position="107"/>
    </location>
</feature>
<dbReference type="EMBL" id="CP017556">
    <property type="protein sequence ID" value="AOW04626.1"/>
    <property type="molecule type" value="Genomic_DNA"/>
</dbReference>
<evidence type="ECO:0000256" key="9">
    <source>
        <dbReference type="ARBA" id="ARBA00022694"/>
    </source>
</evidence>
<dbReference type="VEuPathDB" id="FungiDB:YALI1_D33428g"/>
<evidence type="ECO:0000256" key="1">
    <source>
        <dbReference type="ARBA" id="ARBA00004496"/>
    </source>
</evidence>
<dbReference type="GO" id="GO:0141101">
    <property type="term" value="F:tRNA(Ser) (uridine(44)-2'-O-)-methyltransferase activity"/>
    <property type="evidence" value="ECO:0007669"/>
    <property type="project" value="UniProtKB-EC"/>
</dbReference>